<reference evidence="4" key="1">
    <citation type="submission" date="2021-01" db="EMBL/GenBank/DDBJ databases">
        <title>Whole genome shotgun sequence of Actinocatenispora rupis NBRC 107355.</title>
        <authorList>
            <person name="Komaki H."/>
            <person name="Tamura T."/>
        </authorList>
    </citation>
    <scope>NUCLEOTIDE SEQUENCE</scope>
    <source>
        <strain evidence="4">NBRC 107355</strain>
    </source>
</reference>
<protein>
    <recommendedName>
        <fullName evidence="3">HTH tetR-type domain-containing protein</fullName>
    </recommendedName>
</protein>
<evidence type="ECO:0000259" key="3">
    <source>
        <dbReference type="PROSITE" id="PS50977"/>
    </source>
</evidence>
<dbReference type="InterPro" id="IPR050109">
    <property type="entry name" value="HTH-type_TetR-like_transc_reg"/>
</dbReference>
<evidence type="ECO:0000256" key="2">
    <source>
        <dbReference type="PROSITE-ProRule" id="PRU00335"/>
    </source>
</evidence>
<feature type="domain" description="HTH tetR-type" evidence="3">
    <location>
        <begin position="1"/>
        <end position="60"/>
    </location>
</feature>
<keyword evidence="1 2" id="KW-0238">DNA-binding</keyword>
<sequence>MGRDDWADAALDALADGGLAAVAVEPIAARLGATKGSFYWHFANRDALVEAALARWADRHTDAVIRELDPITDPAERLAALLDATIGRPVANRAELALLAHADHPAVAPVLAAVTARRVEFIAAAYQQMGCTARDARHRAVLGYTAHIGLIQAQRATAGALLPDADRPAYLRFLAGVIRPPAGD</sequence>
<dbReference type="GO" id="GO:0003700">
    <property type="term" value="F:DNA-binding transcription factor activity"/>
    <property type="evidence" value="ECO:0007669"/>
    <property type="project" value="TreeGrafter"/>
</dbReference>
<dbReference type="PANTHER" id="PTHR30055:SF237">
    <property type="entry name" value="TRANSCRIPTIONAL REPRESSOR MCE3R"/>
    <property type="match status" value="1"/>
</dbReference>
<evidence type="ECO:0000313" key="4">
    <source>
        <dbReference type="EMBL" id="GID10663.1"/>
    </source>
</evidence>
<dbReference type="InterPro" id="IPR009057">
    <property type="entry name" value="Homeodomain-like_sf"/>
</dbReference>
<dbReference type="Pfam" id="PF00440">
    <property type="entry name" value="TetR_N"/>
    <property type="match status" value="1"/>
</dbReference>
<feature type="DNA-binding region" description="H-T-H motif" evidence="2">
    <location>
        <begin position="23"/>
        <end position="42"/>
    </location>
</feature>
<dbReference type="Gene3D" id="1.10.357.10">
    <property type="entry name" value="Tetracycline Repressor, domain 2"/>
    <property type="match status" value="1"/>
</dbReference>
<dbReference type="Proteomes" id="UP000612808">
    <property type="component" value="Unassembled WGS sequence"/>
</dbReference>
<proteinExistence type="predicted"/>
<keyword evidence="5" id="KW-1185">Reference proteome</keyword>
<name>A0A8J3J782_9ACTN</name>
<gene>
    <name evidence="4" type="ORF">Aru02nite_15520</name>
</gene>
<dbReference type="GO" id="GO:0000976">
    <property type="term" value="F:transcription cis-regulatory region binding"/>
    <property type="evidence" value="ECO:0007669"/>
    <property type="project" value="TreeGrafter"/>
</dbReference>
<comment type="caution">
    <text evidence="4">The sequence shown here is derived from an EMBL/GenBank/DDBJ whole genome shotgun (WGS) entry which is preliminary data.</text>
</comment>
<dbReference type="PANTHER" id="PTHR30055">
    <property type="entry name" value="HTH-TYPE TRANSCRIPTIONAL REGULATOR RUTR"/>
    <property type="match status" value="1"/>
</dbReference>
<dbReference type="SUPFAM" id="SSF46689">
    <property type="entry name" value="Homeodomain-like"/>
    <property type="match status" value="1"/>
</dbReference>
<dbReference type="EMBL" id="BOMB01000008">
    <property type="protein sequence ID" value="GID10663.1"/>
    <property type="molecule type" value="Genomic_DNA"/>
</dbReference>
<dbReference type="PROSITE" id="PS50977">
    <property type="entry name" value="HTH_TETR_2"/>
    <property type="match status" value="1"/>
</dbReference>
<evidence type="ECO:0000313" key="5">
    <source>
        <dbReference type="Proteomes" id="UP000612808"/>
    </source>
</evidence>
<dbReference type="AlphaFoldDB" id="A0A8J3J782"/>
<dbReference type="PRINTS" id="PR00455">
    <property type="entry name" value="HTHTETR"/>
</dbReference>
<dbReference type="InterPro" id="IPR001647">
    <property type="entry name" value="HTH_TetR"/>
</dbReference>
<organism evidence="4 5">
    <name type="scientific">Actinocatenispora rupis</name>
    <dbReference type="NCBI Taxonomy" id="519421"/>
    <lineage>
        <taxon>Bacteria</taxon>
        <taxon>Bacillati</taxon>
        <taxon>Actinomycetota</taxon>
        <taxon>Actinomycetes</taxon>
        <taxon>Micromonosporales</taxon>
        <taxon>Micromonosporaceae</taxon>
        <taxon>Actinocatenispora</taxon>
    </lineage>
</organism>
<accession>A0A8J3J782</accession>
<evidence type="ECO:0000256" key="1">
    <source>
        <dbReference type="ARBA" id="ARBA00023125"/>
    </source>
</evidence>